<keyword evidence="5" id="KW-0804">Transcription</keyword>
<comment type="caution">
    <text evidence="8">The sequence shown here is derived from an EMBL/GenBank/DDBJ whole genome shotgun (WGS) entry which is preliminary data.</text>
</comment>
<evidence type="ECO:0000256" key="1">
    <source>
        <dbReference type="ARBA" id="ARBA00022723"/>
    </source>
</evidence>
<dbReference type="GO" id="GO:0000978">
    <property type="term" value="F:RNA polymerase II cis-regulatory region sequence-specific DNA binding"/>
    <property type="evidence" value="ECO:0007669"/>
    <property type="project" value="TreeGrafter"/>
</dbReference>
<accession>A0A9P4HA17</accession>
<dbReference type="Proteomes" id="UP000799777">
    <property type="component" value="Unassembled WGS sequence"/>
</dbReference>
<feature type="compositionally biased region" description="Polar residues" evidence="7">
    <location>
        <begin position="45"/>
        <end position="55"/>
    </location>
</feature>
<protein>
    <submittedName>
        <fullName evidence="8">Uncharacterized protein</fullName>
    </submittedName>
</protein>
<keyword evidence="2" id="KW-0862">Zinc</keyword>
<dbReference type="AlphaFoldDB" id="A0A9P4HA17"/>
<evidence type="ECO:0000256" key="4">
    <source>
        <dbReference type="ARBA" id="ARBA00023125"/>
    </source>
</evidence>
<evidence type="ECO:0000256" key="6">
    <source>
        <dbReference type="ARBA" id="ARBA00023242"/>
    </source>
</evidence>
<dbReference type="OrthoDB" id="4337792at2759"/>
<evidence type="ECO:0000313" key="8">
    <source>
        <dbReference type="EMBL" id="KAF2030610.1"/>
    </source>
</evidence>
<evidence type="ECO:0000256" key="3">
    <source>
        <dbReference type="ARBA" id="ARBA00023015"/>
    </source>
</evidence>
<dbReference type="InterPro" id="IPR051430">
    <property type="entry name" value="Fungal_TF_Env_Response"/>
</dbReference>
<evidence type="ECO:0000256" key="2">
    <source>
        <dbReference type="ARBA" id="ARBA00022833"/>
    </source>
</evidence>
<feature type="region of interest" description="Disordered" evidence="7">
    <location>
        <begin position="117"/>
        <end position="136"/>
    </location>
</feature>
<sequence>MAKDQENDADDQLYYVPGIRETSPAGKFTSASASGGNDGDHGKSARSSPQPSVPSNEFDLMVNRYVAPGIFGEHGKSKLTPLPAHRPSLALNSHPGTGDSAVIAGLLARIRSLESREAAREGRPQSTNLAIREGSSDSPGRFIKSKFYGQSHWVNAIESASLLDAYDALGDGKTHVNHNTNRREVNKKTELYSTVTKIKQMARVIKTSRLLQPSTSAEVQNSIPPKDTCDLLIECYLRTFEGIFRVLHQSHRSSSKYFSSVQSSLDMGMPPMISVNDYDTKTPSNINDEDIGEGCDTPLDEKRPDEYTDSSIQIAFTKTLPIRLEIIRLINNLRFDLSYDDVLKTGSELNDACREQTIFLKSALKSGQSITPFQIKMADFLVRRFVLCLHRPYFAKAKENPQYHYSRKMCLDTSLAIYAPATEAIPGQEDDWIRMTHRSQIADRRTKACVRYLRTAYLHKLNTFDPPFVLPTQFQTLRNVLVSAHGTAIARLRNGETNAKGVVFLLCALTRIDALVSGEDADRAVLEAARKSVKEASQILAEVYEAEHGIPIDLNISISNKDHSRGDGADDVTGRGLQTGTNVAGVTNGTADGNFDQDSGPTFDPSTMDSSIHGLGMLDNGLGDLNGIMDIDIDAYLAGQSLDPGGSGYHFGRSPERFYDLDGWAAAGNFGNGSAGTPSL</sequence>
<keyword evidence="1" id="KW-0479">Metal-binding</keyword>
<gene>
    <name evidence="8" type="ORF">EK21DRAFT_111702</name>
</gene>
<evidence type="ECO:0000256" key="7">
    <source>
        <dbReference type="SAM" id="MobiDB-lite"/>
    </source>
</evidence>
<keyword evidence="9" id="KW-1185">Reference proteome</keyword>
<dbReference type="EMBL" id="ML978188">
    <property type="protein sequence ID" value="KAF2030610.1"/>
    <property type="molecule type" value="Genomic_DNA"/>
</dbReference>
<keyword evidence="3" id="KW-0805">Transcription regulation</keyword>
<keyword evidence="6" id="KW-0539">Nucleus</keyword>
<dbReference type="GO" id="GO:0005634">
    <property type="term" value="C:nucleus"/>
    <property type="evidence" value="ECO:0007669"/>
    <property type="project" value="TreeGrafter"/>
</dbReference>
<feature type="region of interest" description="Disordered" evidence="7">
    <location>
        <begin position="563"/>
        <end position="597"/>
    </location>
</feature>
<feature type="compositionally biased region" description="Low complexity" evidence="7">
    <location>
        <begin position="579"/>
        <end position="591"/>
    </location>
</feature>
<feature type="region of interest" description="Disordered" evidence="7">
    <location>
        <begin position="1"/>
        <end position="56"/>
    </location>
</feature>
<evidence type="ECO:0000313" key="9">
    <source>
        <dbReference type="Proteomes" id="UP000799777"/>
    </source>
</evidence>
<dbReference type="GO" id="GO:0046872">
    <property type="term" value="F:metal ion binding"/>
    <property type="evidence" value="ECO:0007669"/>
    <property type="project" value="UniProtKB-KW"/>
</dbReference>
<evidence type="ECO:0000256" key="5">
    <source>
        <dbReference type="ARBA" id="ARBA00023163"/>
    </source>
</evidence>
<reference evidence="8" key="1">
    <citation type="journal article" date="2020" name="Stud. Mycol.">
        <title>101 Dothideomycetes genomes: a test case for predicting lifestyles and emergence of pathogens.</title>
        <authorList>
            <person name="Haridas S."/>
            <person name="Albert R."/>
            <person name="Binder M."/>
            <person name="Bloem J."/>
            <person name="Labutti K."/>
            <person name="Salamov A."/>
            <person name="Andreopoulos B."/>
            <person name="Baker S."/>
            <person name="Barry K."/>
            <person name="Bills G."/>
            <person name="Bluhm B."/>
            <person name="Cannon C."/>
            <person name="Castanera R."/>
            <person name="Culley D."/>
            <person name="Daum C."/>
            <person name="Ezra D."/>
            <person name="Gonzalez J."/>
            <person name="Henrissat B."/>
            <person name="Kuo A."/>
            <person name="Liang C."/>
            <person name="Lipzen A."/>
            <person name="Lutzoni F."/>
            <person name="Magnuson J."/>
            <person name="Mondo S."/>
            <person name="Nolan M."/>
            <person name="Ohm R."/>
            <person name="Pangilinan J."/>
            <person name="Park H.-J."/>
            <person name="Ramirez L."/>
            <person name="Alfaro M."/>
            <person name="Sun H."/>
            <person name="Tritt A."/>
            <person name="Yoshinaga Y."/>
            <person name="Zwiers L.-H."/>
            <person name="Turgeon B."/>
            <person name="Goodwin S."/>
            <person name="Spatafora J."/>
            <person name="Crous P."/>
            <person name="Grigoriev I."/>
        </authorList>
    </citation>
    <scope>NUCLEOTIDE SEQUENCE</scope>
    <source>
        <strain evidence="8">CBS 110217</strain>
    </source>
</reference>
<dbReference type="GO" id="GO:0001228">
    <property type="term" value="F:DNA-binding transcription activator activity, RNA polymerase II-specific"/>
    <property type="evidence" value="ECO:0007669"/>
    <property type="project" value="TreeGrafter"/>
</dbReference>
<name>A0A9P4HA17_9PLEO</name>
<organism evidence="8 9">
    <name type="scientific">Setomelanomma holmii</name>
    <dbReference type="NCBI Taxonomy" id="210430"/>
    <lineage>
        <taxon>Eukaryota</taxon>
        <taxon>Fungi</taxon>
        <taxon>Dikarya</taxon>
        <taxon>Ascomycota</taxon>
        <taxon>Pezizomycotina</taxon>
        <taxon>Dothideomycetes</taxon>
        <taxon>Pleosporomycetidae</taxon>
        <taxon>Pleosporales</taxon>
        <taxon>Pleosporineae</taxon>
        <taxon>Phaeosphaeriaceae</taxon>
        <taxon>Setomelanomma</taxon>
    </lineage>
</organism>
<dbReference type="PANTHER" id="PTHR31944:SF131">
    <property type="entry name" value="HEME-RESPONSIVE ZINC FINGER TRANSCRIPTION FACTOR HAP1"/>
    <property type="match status" value="1"/>
</dbReference>
<keyword evidence="4" id="KW-0238">DNA-binding</keyword>
<proteinExistence type="predicted"/>
<dbReference type="PANTHER" id="PTHR31944">
    <property type="entry name" value="HEME-RESPONSIVE ZINC FINGER TRANSCRIPTION FACTOR HAP1"/>
    <property type="match status" value="1"/>
</dbReference>
<dbReference type="CDD" id="cd12148">
    <property type="entry name" value="fungal_TF_MHR"/>
    <property type="match status" value="1"/>
</dbReference>